<dbReference type="GeneTree" id="ENSGT00940000154146"/>
<dbReference type="Proteomes" id="UP000265120">
    <property type="component" value="Chromosome 6"/>
</dbReference>
<feature type="compositionally biased region" description="Polar residues" evidence="9">
    <location>
        <begin position="978"/>
        <end position="995"/>
    </location>
</feature>
<feature type="compositionally biased region" description="Polar residues" evidence="9">
    <location>
        <begin position="334"/>
        <end position="346"/>
    </location>
</feature>
<dbReference type="GO" id="GO:0035023">
    <property type="term" value="P:regulation of Rho protein signal transduction"/>
    <property type="evidence" value="ECO:0007669"/>
    <property type="project" value="TreeGrafter"/>
</dbReference>
<dbReference type="InterPro" id="IPR000219">
    <property type="entry name" value="DH_dom"/>
</dbReference>
<dbReference type="GO" id="GO:0005737">
    <property type="term" value="C:cytoplasm"/>
    <property type="evidence" value="ECO:0007669"/>
    <property type="project" value="UniProtKB-SubCell"/>
</dbReference>
<feature type="compositionally biased region" description="Basic and acidic residues" evidence="9">
    <location>
        <begin position="11"/>
        <end position="20"/>
    </location>
</feature>
<organism evidence="13 14">
    <name type="scientific">Cynoglossus semilaevis</name>
    <name type="common">Tongue sole</name>
    <dbReference type="NCBI Taxonomy" id="244447"/>
    <lineage>
        <taxon>Eukaryota</taxon>
        <taxon>Metazoa</taxon>
        <taxon>Chordata</taxon>
        <taxon>Craniata</taxon>
        <taxon>Vertebrata</taxon>
        <taxon>Euteleostomi</taxon>
        <taxon>Actinopterygii</taxon>
        <taxon>Neopterygii</taxon>
        <taxon>Teleostei</taxon>
        <taxon>Neoteleostei</taxon>
        <taxon>Acanthomorphata</taxon>
        <taxon>Carangaria</taxon>
        <taxon>Pleuronectiformes</taxon>
        <taxon>Pleuronectoidei</taxon>
        <taxon>Cynoglossidae</taxon>
        <taxon>Cynoglossinae</taxon>
        <taxon>Cynoglossus</taxon>
    </lineage>
</organism>
<evidence type="ECO:0000313" key="14">
    <source>
        <dbReference type="Proteomes" id="UP000265120"/>
    </source>
</evidence>
<reference evidence="13" key="3">
    <citation type="submission" date="2025-09" db="UniProtKB">
        <authorList>
            <consortium name="Ensembl"/>
        </authorList>
    </citation>
    <scope>IDENTIFICATION</scope>
</reference>
<keyword evidence="3" id="KW-0597">Phosphoprotein</keyword>
<name>A0A3P8UG42_CYNSE</name>
<evidence type="ECO:0000256" key="2">
    <source>
        <dbReference type="ARBA" id="ARBA00022490"/>
    </source>
</evidence>
<dbReference type="STRING" id="244447.ENSCSEP00000002173"/>
<dbReference type="GO" id="GO:0005085">
    <property type="term" value="F:guanyl-nucleotide exchange factor activity"/>
    <property type="evidence" value="ECO:0007669"/>
    <property type="project" value="UniProtKB-KW"/>
</dbReference>
<dbReference type="Gene3D" id="1.20.900.10">
    <property type="entry name" value="Dbl homology (DH) domain"/>
    <property type="match status" value="1"/>
</dbReference>
<evidence type="ECO:0000259" key="10">
    <source>
        <dbReference type="PROSITE" id="PS50003"/>
    </source>
</evidence>
<dbReference type="Ensembl" id="ENSCSET00000002211.1">
    <property type="protein sequence ID" value="ENSCSEP00000002173.1"/>
    <property type="gene ID" value="ENSCSEG00000001456.1"/>
</dbReference>
<dbReference type="Pfam" id="PF00621">
    <property type="entry name" value="RhoGEF"/>
    <property type="match status" value="1"/>
</dbReference>
<dbReference type="InterPro" id="IPR002219">
    <property type="entry name" value="PKC_DAG/PE"/>
</dbReference>
<feature type="region of interest" description="Disordered" evidence="9">
    <location>
        <begin position="2380"/>
        <end position="2506"/>
    </location>
</feature>
<dbReference type="InParanoid" id="A0A3P8UG42"/>
<evidence type="ECO:0000313" key="13">
    <source>
        <dbReference type="Ensembl" id="ENSCSEP00000002173.1"/>
    </source>
</evidence>
<dbReference type="InterPro" id="IPR035899">
    <property type="entry name" value="DBL_dom_sf"/>
</dbReference>
<feature type="region of interest" description="Disordered" evidence="9">
    <location>
        <begin position="145"/>
        <end position="263"/>
    </location>
</feature>
<feature type="compositionally biased region" description="Low complexity" evidence="9">
    <location>
        <begin position="1532"/>
        <end position="1567"/>
    </location>
</feature>
<feature type="compositionally biased region" description="Polar residues" evidence="9">
    <location>
        <begin position="2449"/>
        <end position="2459"/>
    </location>
</feature>
<feature type="region of interest" description="Disordered" evidence="9">
    <location>
        <begin position="2026"/>
        <end position="2048"/>
    </location>
</feature>
<keyword evidence="7" id="KW-0862">Zinc</keyword>
<keyword evidence="8" id="KW-0175">Coiled coil</keyword>
<keyword evidence="2" id="KW-0963">Cytoplasm</keyword>
<feature type="compositionally biased region" description="Acidic residues" evidence="9">
    <location>
        <begin position="1024"/>
        <end position="1038"/>
    </location>
</feature>
<keyword evidence="4" id="KW-0344">Guanine-nucleotide releasing factor</keyword>
<feature type="domain" description="DH" evidence="11">
    <location>
        <begin position="1683"/>
        <end position="1881"/>
    </location>
</feature>
<keyword evidence="6" id="KW-0863">Zinc-finger</keyword>
<dbReference type="OMA" id="WYEEENF"/>
<evidence type="ECO:0000259" key="12">
    <source>
        <dbReference type="PROSITE" id="PS50081"/>
    </source>
</evidence>
<feature type="region of interest" description="Disordered" evidence="9">
    <location>
        <begin position="1024"/>
        <end position="1044"/>
    </location>
</feature>
<feature type="compositionally biased region" description="Polar residues" evidence="9">
    <location>
        <begin position="2391"/>
        <end position="2409"/>
    </location>
</feature>
<feature type="domain" description="Phorbol-ester/DAG-type" evidence="12">
    <location>
        <begin position="1485"/>
        <end position="1518"/>
    </location>
</feature>
<dbReference type="PANTHER" id="PTHR13944:SF18">
    <property type="entry name" value="A-KINASE ANCHOR PROTEIN 13"/>
    <property type="match status" value="1"/>
</dbReference>
<evidence type="ECO:0000256" key="3">
    <source>
        <dbReference type="ARBA" id="ARBA00022553"/>
    </source>
</evidence>
<feature type="compositionally biased region" description="Low complexity" evidence="9">
    <location>
        <begin position="2255"/>
        <end position="2270"/>
    </location>
</feature>
<accession>A0A3P8UG42</accession>
<dbReference type="FunFam" id="2.30.29.30:FF:000021">
    <property type="entry name" value="Rho guanine nucleotide exchange factor 2"/>
    <property type="match status" value="1"/>
</dbReference>
<evidence type="ECO:0000256" key="1">
    <source>
        <dbReference type="ARBA" id="ARBA00004496"/>
    </source>
</evidence>
<feature type="region of interest" description="Disordered" evidence="9">
    <location>
        <begin position="1140"/>
        <end position="1170"/>
    </location>
</feature>
<evidence type="ECO:0000256" key="5">
    <source>
        <dbReference type="ARBA" id="ARBA00022723"/>
    </source>
</evidence>
<dbReference type="PROSITE" id="PS50010">
    <property type="entry name" value="DH_2"/>
    <property type="match status" value="1"/>
</dbReference>
<dbReference type="SMART" id="SM00325">
    <property type="entry name" value="RhoGEF"/>
    <property type="match status" value="1"/>
</dbReference>
<feature type="region of interest" description="Disordered" evidence="9">
    <location>
        <begin position="1320"/>
        <end position="1352"/>
    </location>
</feature>
<feature type="region of interest" description="Disordered" evidence="9">
    <location>
        <begin position="333"/>
        <end position="371"/>
    </location>
</feature>
<feature type="compositionally biased region" description="Basic residues" evidence="9">
    <location>
        <begin position="1441"/>
        <end position="1452"/>
    </location>
</feature>
<dbReference type="InterPro" id="IPR051632">
    <property type="entry name" value="Rho_GEF"/>
</dbReference>
<feature type="domain" description="PH" evidence="10">
    <location>
        <begin position="1922"/>
        <end position="2024"/>
    </location>
</feature>
<feature type="compositionally biased region" description="Polar residues" evidence="9">
    <location>
        <begin position="181"/>
        <end position="210"/>
    </location>
</feature>
<dbReference type="InterPro" id="IPR011993">
    <property type="entry name" value="PH-like_dom_sf"/>
</dbReference>
<dbReference type="SUPFAM" id="SSF50729">
    <property type="entry name" value="PH domain-like"/>
    <property type="match status" value="1"/>
</dbReference>
<keyword evidence="5" id="KW-0479">Metal-binding</keyword>
<dbReference type="Gene3D" id="2.30.29.30">
    <property type="entry name" value="Pleckstrin-homology domain (PH domain)/Phosphotyrosine-binding domain (PTB)"/>
    <property type="match status" value="1"/>
</dbReference>
<feature type="region of interest" description="Disordered" evidence="9">
    <location>
        <begin position="1400"/>
        <end position="1476"/>
    </location>
</feature>
<feature type="compositionally biased region" description="Polar residues" evidence="9">
    <location>
        <begin position="1"/>
        <end position="10"/>
    </location>
</feature>
<dbReference type="PANTHER" id="PTHR13944">
    <property type="entry name" value="AGAP007712-PA"/>
    <property type="match status" value="1"/>
</dbReference>
<feature type="compositionally biased region" description="Polar residues" evidence="9">
    <location>
        <begin position="145"/>
        <end position="167"/>
    </location>
</feature>
<dbReference type="SUPFAM" id="SSF48065">
    <property type="entry name" value="DBL homology domain (DH-domain)"/>
    <property type="match status" value="1"/>
</dbReference>
<feature type="compositionally biased region" description="Basic and acidic residues" evidence="9">
    <location>
        <begin position="515"/>
        <end position="530"/>
    </location>
</feature>
<protein>
    <recommendedName>
        <fullName evidence="15">A-kinase anchor protein 13-like</fullName>
    </recommendedName>
</protein>
<feature type="compositionally biased region" description="Basic residues" evidence="9">
    <location>
        <begin position="211"/>
        <end position="225"/>
    </location>
</feature>
<feature type="compositionally biased region" description="Basic and acidic residues" evidence="9">
    <location>
        <begin position="1453"/>
        <end position="1468"/>
    </location>
</feature>
<dbReference type="PROSITE" id="PS50003">
    <property type="entry name" value="PH_DOMAIN"/>
    <property type="match status" value="1"/>
</dbReference>
<feature type="region of interest" description="Disordered" evidence="9">
    <location>
        <begin position="611"/>
        <end position="630"/>
    </location>
</feature>
<evidence type="ECO:0000259" key="11">
    <source>
        <dbReference type="PROSITE" id="PS50010"/>
    </source>
</evidence>
<feature type="compositionally biased region" description="Basic and acidic residues" evidence="9">
    <location>
        <begin position="2272"/>
        <end position="2282"/>
    </location>
</feature>
<evidence type="ECO:0000256" key="4">
    <source>
        <dbReference type="ARBA" id="ARBA00022658"/>
    </source>
</evidence>
<evidence type="ECO:0000256" key="7">
    <source>
        <dbReference type="ARBA" id="ARBA00022833"/>
    </source>
</evidence>
<feature type="region of interest" description="Disordered" evidence="9">
    <location>
        <begin position="925"/>
        <end position="946"/>
    </location>
</feature>
<feature type="region of interest" description="Disordered" evidence="9">
    <location>
        <begin position="2255"/>
        <end position="2300"/>
    </location>
</feature>
<evidence type="ECO:0008006" key="15">
    <source>
        <dbReference type="Google" id="ProtNLM"/>
    </source>
</evidence>
<feature type="compositionally biased region" description="Acidic residues" evidence="9">
    <location>
        <begin position="1331"/>
        <end position="1345"/>
    </location>
</feature>
<dbReference type="Pfam" id="PF17838">
    <property type="entry name" value="PH_16"/>
    <property type="match status" value="1"/>
</dbReference>
<sequence length="2524" mass="279642">MVASFVLQQDGSREALRRADAQGQTAADVAKSRGHKKLGKLFTRHEASEETGVKPKKELLLLPGEKVFQHHADLGTYTLTFLSRQQQEGEAEANRKKSCPLLEDVEELRRLMKSHRGTKGKSGSDANREVRSACRLQLSHNRQGCRQSAGLSLVTTTTTDEQGSPLSLENRVQREDPAVVAQTSCTSGRFSQGQETQGGPSDTQAVSRLTAQKRKNKKRNIRTTRRPPESTVSVRSLKAEIGTAGGETKTPGSGAEREGAGSWTEPAEACATMVDCEKNKTQRQRLCTKNIPCDEVEKSVDRQRVASHSISILAKQETAEWQSEVLIGERQTETVRGSSSAAQDYSAQPVDSAAQKTAMGHEQSQQSHADPALCKNTSLIQNHHLTERQVNNICHHSKDLDQGAGEESKSVWYDCDRTDVKKCDLHAHPASPLLPPQLEHGYSSCQLCTTPSQPHAAGAQPAPSHGPAAQRREVHAPQPEKEVGPDWKDGGVEESRAKLSNKGSTYSRKSSAASDTERGGEQQTEAEKVAKSRKKRRQKKGRKGGAKPRLCPSSSVELKRQSETQTEQVTSCCFLLESKAKDLGHRAYVQSVAQPEPASKEDMVKELTQLPRQTEDTGDSPEHNGDSPAFELTCACTTDQEKTDPAEVAPSQTLEGNDSAADKTIQHDLSFHHGVSDTSGLDELDTALINGEDSSTMQVIRNEAFDATELESKMAVSPVQQTLVNEESVERPNIGKALFEQTELLDLENLKDFSLDAQDTQPSCLMLFPEENTQLKLFDANIPKQTSVESETSTLSCELAEDVLHLQMENERTGSPEVGYLLHCLACDVDTDQQQEVEKRRELFLGGEEEGEDTICNRRKENNSEKFQSSSAVSRSILEDETSSNLDLEKSISYDANLVATAVAVVSVAIASAIVCMERAQESASRKESASALGVGTPQPSDSCMLPTTEETRDILSEDFHFVNETDLTEELQATEHYQTGSQTEASNLTPSEPSSLPKRLEESPVSGAHDLVVVCSPLKEDISEVDVEPAPEADETTAADVSGQRHIQTQGQASCPVTDTGQAPEDVLKERLMNVEESKGQLLGSLLEEKDLKERAGSLLEKSPDCGDKEGGYKLDCCEKTEERSETCRQTTFSACHSDCQPELHDRHSPLPETPGEGERRPSPLPVAPCDTASVVDPGPDLPVLTVPTSVDSSTFETPLSKVDMVHGEAHGSVVIGEDNLAGVISDKDSVDTLDGWAGRKVEKEVVAVDGVSDTETELFPAAQEEFHQSCRDTGSPHTLQSVSSSCVGHSDGEVSMVVSTGASEEIWSLDAVTNTATDPARLSWHSETEEQEMGECDGEEEEGRDQLPDNPVHSAILRASAQSMSVARRHSWQASLNAAADDDITQCSSGNDLSEELKQTHAPLPQHSISEEDPGTLHNDSEEKGGPKIRRTFSYFRSKMSKKGKDKKKERRGEKEQERKEKDKKNPAAPSSVPDATCLSITCQHCTKPLHNKDTFHCNSCGLNIHKSCRESSSLCPKSKAKVPSQVPDVAAASSVSTRSKSTSSVASPSASSTSSSSSSWDHWSTVTSCDDQTPVMLLRRQPSFFNTHSNLSKSISTSNIAGLDDVTIIGLKFLSQSTDSLHRGNKVNASVESLPDEDSEISDNQLMEEFECDFKDLEAESWSSTVDKKFLKTLKKDDIKRQDVIYELYQTEFHHVRTLKIMSEVYYNGLLREVQLETDTLEKIFPVLDDLLSIHTEFLIHLLEAKRASSGQGQNNNIYLIRSIGDILVKQFSDCSAERMKKSYGKFCSRHHDAVNLYKDFHAKDKRFQAFIKKTMSSSIVRRLSIPECILLVTQRITKYPVLIQRILQHTKDSDTDFKGVCESLRCVKELITAVDSKVNDQEKKRRLREIYTRTDSKSIMRMKSGQMFAKEDLLRGRKLLHDGAVQLKNSAGRLKDVHAMLLSDVLVFLQEKDQKYVFASLDQRSTVISLQNLIVREVANEERGLFVITAGTDKPEMVEVLASSKEERNVWMAILQDAMHCMDKDEDDGPPSETEEDRRQQESRAKEIRELLRKKDEQIISLLEEKVVIFRELASCSVAAEDPSTSVRERMLFRATAENVTKGEPIIKDALKELERLHALVGTGAEVDCSNPFGLTGGDMGPVCLPRRAETFGGFDSHQMSGSKNGEKEDGEEQLDLRRTESDSVLKKGATANLQVLLKRTNGQVQHSVTHLYQLLISLQAVVVQQDVCVENQRQALDDWQATISSTVSSTSSLLSSSSSRSSTLTEQGKHKSLEMQRQEAASLQKQQASYQDEKKKKEKEWELKEKCLTERAKRLKEEEEETRRKHLELQEDRETLRRRKEEYERELAWLKEAQKKLERDEEALRRDAERLETMKRDKMERCPRFQRTSSINSEDSVRYHSSGSLDLDLKDTADVPKEVELSSSAPTKEPFLRIGSKRMGKNLNPFSSSSSKTQGAEKSRDSQLSTKLLQLTKSKEKKDKKKKGKTEEETQTGRTEDITVLPGLVFEHGDVWATGCPES</sequence>
<feature type="compositionally biased region" description="Polar residues" evidence="9">
    <location>
        <begin position="501"/>
        <end position="514"/>
    </location>
</feature>
<dbReference type="InterPro" id="IPR001849">
    <property type="entry name" value="PH_domain"/>
</dbReference>
<reference evidence="13" key="2">
    <citation type="submission" date="2025-08" db="UniProtKB">
        <authorList>
            <consortium name="Ensembl"/>
        </authorList>
    </citation>
    <scope>IDENTIFICATION</scope>
</reference>
<dbReference type="PROSITE" id="PS50081">
    <property type="entry name" value="ZF_DAG_PE_2"/>
    <property type="match status" value="1"/>
</dbReference>
<feature type="region of interest" description="Disordered" evidence="9">
    <location>
        <begin position="2159"/>
        <end position="2187"/>
    </location>
</feature>
<keyword evidence="14" id="KW-1185">Reference proteome</keyword>
<feature type="region of interest" description="Disordered" evidence="9">
    <location>
        <begin position="1520"/>
        <end position="1567"/>
    </location>
</feature>
<feature type="compositionally biased region" description="Polar residues" evidence="9">
    <location>
        <begin position="2284"/>
        <end position="2295"/>
    </location>
</feature>
<comment type="subcellular location">
    <subcellularLocation>
        <location evidence="1">Cytoplasm</location>
    </subcellularLocation>
</comment>
<dbReference type="CDD" id="cd00160">
    <property type="entry name" value="RhoGEF"/>
    <property type="match status" value="1"/>
</dbReference>
<feature type="region of interest" description="Disordered" evidence="9">
    <location>
        <begin position="978"/>
        <end position="1004"/>
    </location>
</feature>
<dbReference type="GO" id="GO:0008270">
    <property type="term" value="F:zinc ion binding"/>
    <property type="evidence" value="ECO:0007669"/>
    <property type="project" value="UniProtKB-KW"/>
</dbReference>
<dbReference type="FunFam" id="1.20.900.10:FF:000004">
    <property type="entry name" value="Rho guanine nucleotide exchange factor 2"/>
    <property type="match status" value="1"/>
</dbReference>
<evidence type="ECO:0000256" key="9">
    <source>
        <dbReference type="SAM" id="MobiDB-lite"/>
    </source>
</evidence>
<proteinExistence type="predicted"/>
<dbReference type="SMART" id="SM00233">
    <property type="entry name" value="PH"/>
    <property type="match status" value="1"/>
</dbReference>
<feature type="compositionally biased region" description="Low complexity" evidence="9">
    <location>
        <begin position="2467"/>
        <end position="2477"/>
    </location>
</feature>
<feature type="region of interest" description="Disordered" evidence="9">
    <location>
        <begin position="451"/>
        <end position="563"/>
    </location>
</feature>
<evidence type="ECO:0000256" key="6">
    <source>
        <dbReference type="ARBA" id="ARBA00022771"/>
    </source>
</evidence>
<feature type="compositionally biased region" description="Acidic residues" evidence="9">
    <location>
        <begin position="2028"/>
        <end position="2039"/>
    </location>
</feature>
<feature type="compositionally biased region" description="Basic and acidic residues" evidence="9">
    <location>
        <begin position="470"/>
        <end position="497"/>
    </location>
</feature>
<reference evidence="13 14" key="1">
    <citation type="journal article" date="2014" name="Nat. Genet.">
        <title>Whole-genome sequence of a flatfish provides insights into ZW sex chromosome evolution and adaptation to a benthic lifestyle.</title>
        <authorList>
            <person name="Chen S."/>
            <person name="Zhang G."/>
            <person name="Shao C."/>
            <person name="Huang Q."/>
            <person name="Liu G."/>
            <person name="Zhang P."/>
            <person name="Song W."/>
            <person name="An N."/>
            <person name="Chalopin D."/>
            <person name="Volff J.N."/>
            <person name="Hong Y."/>
            <person name="Li Q."/>
            <person name="Sha Z."/>
            <person name="Zhou H."/>
            <person name="Xie M."/>
            <person name="Yu Q."/>
            <person name="Liu Y."/>
            <person name="Xiang H."/>
            <person name="Wang N."/>
            <person name="Wu K."/>
            <person name="Yang C."/>
            <person name="Zhou Q."/>
            <person name="Liao X."/>
            <person name="Yang L."/>
            <person name="Hu Q."/>
            <person name="Zhang J."/>
            <person name="Meng L."/>
            <person name="Jin L."/>
            <person name="Tian Y."/>
            <person name="Lian J."/>
            <person name="Yang J."/>
            <person name="Miao G."/>
            <person name="Liu S."/>
            <person name="Liang Z."/>
            <person name="Yan F."/>
            <person name="Li Y."/>
            <person name="Sun B."/>
            <person name="Zhang H."/>
            <person name="Zhang J."/>
            <person name="Zhu Y."/>
            <person name="Du M."/>
            <person name="Zhao Y."/>
            <person name="Schartl M."/>
            <person name="Tang Q."/>
            <person name="Wang J."/>
        </authorList>
    </citation>
    <scope>NUCLEOTIDE SEQUENCE</scope>
</reference>
<evidence type="ECO:0000256" key="8">
    <source>
        <dbReference type="ARBA" id="ARBA00023054"/>
    </source>
</evidence>
<dbReference type="InterPro" id="IPR041020">
    <property type="entry name" value="PH_16"/>
</dbReference>
<feature type="region of interest" description="Disordered" evidence="9">
    <location>
        <begin position="1"/>
        <end position="33"/>
    </location>
</feature>
<feature type="compositionally biased region" description="Basic residues" evidence="9">
    <location>
        <begin position="531"/>
        <end position="546"/>
    </location>
</feature>
<feature type="compositionally biased region" description="Basic and acidic residues" evidence="9">
    <location>
        <begin position="1141"/>
        <end position="1151"/>
    </location>
</feature>
<feature type="compositionally biased region" description="Basic and acidic residues" evidence="9">
    <location>
        <begin position="2412"/>
        <end position="2425"/>
    </location>
</feature>